<dbReference type="RefSeq" id="WP_154731191.1">
    <property type="nucleotide sequence ID" value="NZ_SZYE01000301.1"/>
</dbReference>
<keyword evidence="4" id="KW-0282">Flagellum</keyword>
<accession>A0A7Z8JWG1</accession>
<dbReference type="EMBL" id="SZYE01000301">
    <property type="protein sequence ID" value="TKR21929.1"/>
    <property type="molecule type" value="Genomic_DNA"/>
</dbReference>
<comment type="similarity">
    <text evidence="1">Belongs to the FlgD family.</text>
</comment>
<evidence type="ECO:0000313" key="4">
    <source>
        <dbReference type="EMBL" id="TKR21929.1"/>
    </source>
</evidence>
<evidence type="ECO:0000313" key="5">
    <source>
        <dbReference type="Proteomes" id="UP000308121"/>
    </source>
</evidence>
<keyword evidence="4" id="KW-0966">Cell projection</keyword>
<keyword evidence="2" id="KW-1005">Bacterial flagellum biogenesis</keyword>
<evidence type="ECO:0000256" key="3">
    <source>
        <dbReference type="SAM" id="MobiDB-lite"/>
    </source>
</evidence>
<keyword evidence="4" id="KW-0969">Cilium</keyword>
<gene>
    <name evidence="4" type="ORF">FA014_19150</name>
</gene>
<proteinExistence type="inferred from homology"/>
<dbReference type="OrthoDB" id="9785233at2"/>
<protein>
    <submittedName>
        <fullName evidence="4">Flagellar hook capping protein</fullName>
    </submittedName>
</protein>
<dbReference type="InterPro" id="IPR005648">
    <property type="entry name" value="FlgD"/>
</dbReference>
<reference evidence="4 5" key="1">
    <citation type="submission" date="2019-05" db="EMBL/GenBank/DDBJ databases">
        <title>Genome sequence of Cellulomonas hominis strain CS1.</title>
        <authorList>
            <person name="Belmont J."/>
            <person name="Maclea K.S."/>
        </authorList>
    </citation>
    <scope>NUCLEOTIDE SEQUENCE [LARGE SCALE GENOMIC DNA]</scope>
    <source>
        <strain evidence="4 5">CS1</strain>
    </source>
</reference>
<name>A0A7Z8JWG1_9CELL</name>
<dbReference type="AlphaFoldDB" id="A0A7Z8JWG1"/>
<dbReference type="Proteomes" id="UP000308121">
    <property type="component" value="Unassembled WGS sequence"/>
</dbReference>
<comment type="caution">
    <text evidence="4">The sequence shown here is derived from an EMBL/GenBank/DDBJ whole genome shotgun (WGS) entry which is preliminary data.</text>
</comment>
<evidence type="ECO:0000256" key="1">
    <source>
        <dbReference type="ARBA" id="ARBA00010577"/>
    </source>
</evidence>
<dbReference type="GO" id="GO:0044781">
    <property type="term" value="P:bacterial-type flagellum organization"/>
    <property type="evidence" value="ECO:0007669"/>
    <property type="project" value="UniProtKB-KW"/>
</dbReference>
<feature type="region of interest" description="Disordered" evidence="3">
    <location>
        <begin position="133"/>
        <end position="160"/>
    </location>
</feature>
<evidence type="ECO:0000256" key="2">
    <source>
        <dbReference type="ARBA" id="ARBA00022795"/>
    </source>
</evidence>
<organism evidence="4 5">
    <name type="scientific">Cellulomonas hominis</name>
    <dbReference type="NCBI Taxonomy" id="156981"/>
    <lineage>
        <taxon>Bacteria</taxon>
        <taxon>Bacillati</taxon>
        <taxon>Actinomycetota</taxon>
        <taxon>Actinomycetes</taxon>
        <taxon>Micrococcales</taxon>
        <taxon>Cellulomonadaceae</taxon>
        <taxon>Cellulomonas</taxon>
    </lineage>
</organism>
<dbReference type="Pfam" id="PF03963">
    <property type="entry name" value="FlgD"/>
    <property type="match status" value="1"/>
</dbReference>
<sequence length="160" mass="16482">MTAIPVSYIGGSTADATAATTSTPSKTLDKDTFLKLLVAQLSNQDPSSPMDTSDMMAQTTQLSMMESLSEIQASSREQFGLQMRMAAADLVGQQVTWKDADGKTQSGVVSGVDYSASIPTLTVGKTQLPLDSVASVTPAGSTPPAADDDAKPATDSTTTA</sequence>